<evidence type="ECO:0000313" key="1">
    <source>
        <dbReference type="EMBL" id="KAG2447781.1"/>
    </source>
</evidence>
<accession>A0A835WIJ1</accession>
<dbReference type="PANTHER" id="PTHR12393">
    <property type="entry name" value="SPHINGOMYELIN PHOSPHODIESTERASE RELATED"/>
    <property type="match status" value="1"/>
</dbReference>
<dbReference type="GO" id="GO:0071944">
    <property type="term" value="C:cell periphery"/>
    <property type="evidence" value="ECO:0007669"/>
    <property type="project" value="TreeGrafter"/>
</dbReference>
<dbReference type="GO" id="GO:0005783">
    <property type="term" value="C:endoplasmic reticulum"/>
    <property type="evidence" value="ECO:0007669"/>
    <property type="project" value="TreeGrafter"/>
</dbReference>
<sequence length="357" mass="39050">MHANDVATTLKLLNRDAAALLRARYSSITLARETPPRLRELYANSGLCMATDCWPGRDFVAHWGRPEPWRALSARKRWQLVAASGDRPSLDTALTHCRFALTEAVAVSAAAAGNVYGVERLLEVHCRWSNDVAAAAAHFGHTAVLQLLREQGMLCQMGRPRCWQELEGGLPGIMTEAACRVGHGHIIAWLEEQLGWRMTHHAAACARAAAGNGHVGLVEQLAPLLIDPRTRTRVLASVAYGCSLDYLQRYFQISLGNNPAAQMASREKAEVMACALGDACALGSPTADWAAKFDWLWSLWGPEPWRSEEAAGHGSMWQWHGSVWHLAAQHADFLARLQHLAACDLAPGPAACVTDMR</sequence>
<dbReference type="PANTHER" id="PTHR12393:SF6">
    <property type="entry name" value="SPHINGOMYELIN PHOSPHODIESTERASE 2"/>
    <property type="match status" value="1"/>
</dbReference>
<keyword evidence="2" id="KW-1185">Reference proteome</keyword>
<proteinExistence type="predicted"/>
<evidence type="ECO:0000313" key="2">
    <source>
        <dbReference type="Proteomes" id="UP000613740"/>
    </source>
</evidence>
<dbReference type="Proteomes" id="UP000613740">
    <property type="component" value="Unassembled WGS sequence"/>
</dbReference>
<dbReference type="EMBL" id="JAEHOD010000020">
    <property type="protein sequence ID" value="KAG2447781.1"/>
    <property type="molecule type" value="Genomic_DNA"/>
</dbReference>
<name>A0A835WIJ1_9CHLO</name>
<dbReference type="OrthoDB" id="10635388at2759"/>
<dbReference type="AlphaFoldDB" id="A0A835WIJ1"/>
<reference evidence="1" key="1">
    <citation type="journal article" date="2020" name="bioRxiv">
        <title>Comparative genomics of Chlamydomonas.</title>
        <authorList>
            <person name="Craig R.J."/>
            <person name="Hasan A.R."/>
            <person name="Ness R.W."/>
            <person name="Keightley P.D."/>
        </authorList>
    </citation>
    <scope>NUCLEOTIDE SEQUENCE</scope>
    <source>
        <strain evidence="1">CCAP 11/173</strain>
    </source>
</reference>
<dbReference type="GO" id="GO:0016020">
    <property type="term" value="C:membrane"/>
    <property type="evidence" value="ECO:0007669"/>
    <property type="project" value="TreeGrafter"/>
</dbReference>
<protein>
    <submittedName>
        <fullName evidence="1">Uncharacterized protein</fullName>
    </submittedName>
</protein>
<organism evidence="1 2">
    <name type="scientific">Chlamydomonas schloesseri</name>
    <dbReference type="NCBI Taxonomy" id="2026947"/>
    <lineage>
        <taxon>Eukaryota</taxon>
        <taxon>Viridiplantae</taxon>
        <taxon>Chlorophyta</taxon>
        <taxon>core chlorophytes</taxon>
        <taxon>Chlorophyceae</taxon>
        <taxon>CS clade</taxon>
        <taxon>Chlamydomonadales</taxon>
        <taxon>Chlamydomonadaceae</taxon>
        <taxon>Chlamydomonas</taxon>
    </lineage>
</organism>
<dbReference type="GO" id="GO:0046513">
    <property type="term" value="P:ceramide biosynthetic process"/>
    <property type="evidence" value="ECO:0007669"/>
    <property type="project" value="TreeGrafter"/>
</dbReference>
<dbReference type="GO" id="GO:0030149">
    <property type="term" value="P:sphingolipid catabolic process"/>
    <property type="evidence" value="ECO:0007669"/>
    <property type="project" value="TreeGrafter"/>
</dbReference>
<dbReference type="GO" id="GO:0004620">
    <property type="term" value="F:phospholipase activity"/>
    <property type="evidence" value="ECO:0007669"/>
    <property type="project" value="TreeGrafter"/>
</dbReference>
<gene>
    <name evidence="1" type="ORF">HYH02_007238</name>
</gene>
<comment type="caution">
    <text evidence="1">The sequence shown here is derived from an EMBL/GenBank/DDBJ whole genome shotgun (WGS) entry which is preliminary data.</text>
</comment>